<evidence type="ECO:0000313" key="15">
    <source>
        <dbReference type="EMBL" id="CAB9521404.1"/>
    </source>
</evidence>
<keyword evidence="6 15" id="KW-0456">Lyase</keyword>
<dbReference type="InterPro" id="IPR018146">
    <property type="entry name" value="Glyoxalase_1_CS"/>
</dbReference>
<evidence type="ECO:0000256" key="8">
    <source>
        <dbReference type="ARBA" id="ARBA00030892"/>
    </source>
</evidence>
<evidence type="ECO:0000256" key="4">
    <source>
        <dbReference type="ARBA" id="ARBA00022723"/>
    </source>
</evidence>
<dbReference type="EC" id="4.4.1.5" evidence="3"/>
<sequence>MMRFPIISRPWLFLLASATRLDMFHAFHNTVARPTHRYSSSLSSTTVDQPDVSRFVTGSRPAGTEQYVMQQTMVRVKDPIKSLEFYCDILGFRLVMFREFPQWEFNVYFVAPVDASDIPLSKEEQWKFCMNTPGCIELTWNYGSETQDGLVYNTGNADSTGTTDGQNVKGGFGHLGITVPDVYEACARFAELGCEFTKTPNSGGMKGLAFVKDPDGYLVEVLPRGEMIQKPIDHAGVAVDGGEGYKDNSK</sequence>
<evidence type="ECO:0000259" key="14">
    <source>
        <dbReference type="PROSITE" id="PS51819"/>
    </source>
</evidence>
<dbReference type="EMBL" id="CAICTM010001189">
    <property type="protein sequence ID" value="CAB9521404.1"/>
    <property type="molecule type" value="Genomic_DNA"/>
</dbReference>
<feature type="binding site" evidence="12">
    <location>
        <position position="137"/>
    </location>
    <ligand>
        <name>Zn(2+)</name>
        <dbReference type="ChEBI" id="CHEBI:29105"/>
        <note>ligand shared between dimeric partners</note>
    </ligand>
</feature>
<evidence type="ECO:0000256" key="10">
    <source>
        <dbReference type="ARBA" id="ARBA00033298"/>
    </source>
</evidence>
<feature type="chain" id="PRO_5040290937" description="lactoylglutathione lyase" evidence="13">
    <location>
        <begin position="27"/>
        <end position="250"/>
    </location>
</feature>
<dbReference type="GO" id="GO:0046872">
    <property type="term" value="F:metal ion binding"/>
    <property type="evidence" value="ECO:0007669"/>
    <property type="project" value="UniProtKB-KW"/>
</dbReference>
<comment type="similarity">
    <text evidence="2">Belongs to the glyoxalase I family.</text>
</comment>
<comment type="cofactor">
    <cofactor evidence="12">
        <name>Zn(2+)</name>
        <dbReference type="ChEBI" id="CHEBI:29105"/>
    </cofactor>
    <text evidence="12">Binds 1 zinc ion per subunit. In the homodimer, two zinc ions are bound between subunits.</text>
</comment>
<dbReference type="PANTHER" id="PTHR10374">
    <property type="entry name" value="LACTOYLGLUTATHIONE LYASE GLYOXALASE I"/>
    <property type="match status" value="1"/>
</dbReference>
<comment type="pathway">
    <text evidence="1">Secondary metabolite metabolism; methylglyoxal degradation; (R)-lactate from methylglyoxal: step 1/2.</text>
</comment>
<dbReference type="CDD" id="cd07233">
    <property type="entry name" value="GlxI_Zn"/>
    <property type="match status" value="1"/>
</dbReference>
<accession>A0A9N8EM19</accession>
<feature type="binding site" evidence="12">
    <location>
        <position position="174"/>
    </location>
    <ligand>
        <name>Zn(2+)</name>
        <dbReference type="ChEBI" id="CHEBI:29105"/>
        <note>ligand shared between dimeric partners</note>
    </ligand>
</feature>
<dbReference type="PANTHER" id="PTHR10374:SF30">
    <property type="entry name" value="LACTOYLGLUTATHIONE LYASE"/>
    <property type="match status" value="1"/>
</dbReference>
<keyword evidence="4 12" id="KW-0479">Metal-binding</keyword>
<keyword evidence="16" id="KW-1185">Reference proteome</keyword>
<dbReference type="Gene3D" id="3.10.180.10">
    <property type="entry name" value="2,3-Dihydroxybiphenyl 1,2-Dioxygenase, domain 1"/>
    <property type="match status" value="1"/>
</dbReference>
<evidence type="ECO:0000256" key="5">
    <source>
        <dbReference type="ARBA" id="ARBA00022833"/>
    </source>
</evidence>
<gene>
    <name evidence="15" type="ORF">SEMRO_1191_G250980.1</name>
</gene>
<dbReference type="NCBIfam" id="TIGR00068">
    <property type="entry name" value="glyox_I"/>
    <property type="match status" value="1"/>
</dbReference>
<dbReference type="InterPro" id="IPR004361">
    <property type="entry name" value="Glyoxalase_1"/>
</dbReference>
<evidence type="ECO:0000256" key="13">
    <source>
        <dbReference type="SAM" id="SignalP"/>
    </source>
</evidence>
<evidence type="ECO:0000256" key="2">
    <source>
        <dbReference type="ARBA" id="ARBA00010363"/>
    </source>
</evidence>
<dbReference type="PROSITE" id="PS00934">
    <property type="entry name" value="GLYOXALASE_I_1"/>
    <property type="match status" value="1"/>
</dbReference>
<evidence type="ECO:0000256" key="9">
    <source>
        <dbReference type="ARBA" id="ARBA00032460"/>
    </source>
</evidence>
<feature type="binding site" evidence="12">
    <location>
        <position position="220"/>
    </location>
    <ligand>
        <name>Zn(2+)</name>
        <dbReference type="ChEBI" id="CHEBI:29105"/>
        <note>ligand shared between dimeric partners</note>
    </ligand>
</feature>
<dbReference type="InterPro" id="IPR037523">
    <property type="entry name" value="VOC_core"/>
</dbReference>
<comment type="caution">
    <text evidence="15">The sequence shown here is derived from an EMBL/GenBank/DDBJ whole genome shotgun (WGS) entry which is preliminary data.</text>
</comment>
<organism evidence="15 16">
    <name type="scientific">Seminavis robusta</name>
    <dbReference type="NCBI Taxonomy" id="568900"/>
    <lineage>
        <taxon>Eukaryota</taxon>
        <taxon>Sar</taxon>
        <taxon>Stramenopiles</taxon>
        <taxon>Ochrophyta</taxon>
        <taxon>Bacillariophyta</taxon>
        <taxon>Bacillariophyceae</taxon>
        <taxon>Bacillariophycidae</taxon>
        <taxon>Naviculales</taxon>
        <taxon>Naviculaceae</taxon>
        <taxon>Seminavis</taxon>
    </lineage>
</organism>
<keyword evidence="5 12" id="KW-0862">Zinc</keyword>
<dbReference type="AlphaFoldDB" id="A0A9N8EM19"/>
<dbReference type="Pfam" id="PF00903">
    <property type="entry name" value="Glyoxalase"/>
    <property type="match status" value="1"/>
</dbReference>
<evidence type="ECO:0000256" key="11">
    <source>
        <dbReference type="PIRSR" id="PIRSR604361-1"/>
    </source>
</evidence>
<proteinExistence type="inferred from homology"/>
<evidence type="ECO:0000313" key="16">
    <source>
        <dbReference type="Proteomes" id="UP001153069"/>
    </source>
</evidence>
<evidence type="ECO:0000256" key="1">
    <source>
        <dbReference type="ARBA" id="ARBA00005008"/>
    </source>
</evidence>
<name>A0A9N8EM19_9STRA</name>
<evidence type="ECO:0000256" key="3">
    <source>
        <dbReference type="ARBA" id="ARBA00012081"/>
    </source>
</evidence>
<keyword evidence="13" id="KW-0732">Signal</keyword>
<dbReference type="InterPro" id="IPR004360">
    <property type="entry name" value="Glyas_Fos-R_dOase_dom"/>
</dbReference>
<evidence type="ECO:0000256" key="6">
    <source>
        <dbReference type="ARBA" id="ARBA00023239"/>
    </source>
</evidence>
<evidence type="ECO:0000256" key="12">
    <source>
        <dbReference type="PIRSR" id="PIRSR604361-3"/>
    </source>
</evidence>
<evidence type="ECO:0000256" key="7">
    <source>
        <dbReference type="ARBA" id="ARBA00030291"/>
    </source>
</evidence>
<feature type="active site" description="Proton donor/acceptor" evidence="11">
    <location>
        <position position="220"/>
    </location>
</feature>
<protein>
    <recommendedName>
        <fullName evidence="3">lactoylglutathione lyase</fullName>
        <ecNumber evidence="3">4.4.1.5</ecNumber>
    </recommendedName>
    <alternativeName>
        <fullName evidence="8">Aldoketomutase</fullName>
    </alternativeName>
    <alternativeName>
        <fullName evidence="7">Ketone-aldehyde mutase</fullName>
    </alternativeName>
    <alternativeName>
        <fullName evidence="9">Methylglyoxalase</fullName>
    </alternativeName>
    <alternativeName>
        <fullName evidence="10">S-D-lactoylglutathione methylglyoxal lyase</fullName>
    </alternativeName>
</protein>
<dbReference type="InterPro" id="IPR029068">
    <property type="entry name" value="Glyas_Bleomycin-R_OHBP_Dase"/>
</dbReference>
<feature type="binding site" evidence="12">
    <location>
        <position position="71"/>
    </location>
    <ligand>
        <name>Zn(2+)</name>
        <dbReference type="ChEBI" id="CHEBI:29105"/>
        <note>ligand shared between dimeric partners</note>
    </ligand>
</feature>
<feature type="signal peptide" evidence="13">
    <location>
        <begin position="1"/>
        <end position="26"/>
    </location>
</feature>
<reference evidence="15" key="1">
    <citation type="submission" date="2020-06" db="EMBL/GenBank/DDBJ databases">
        <authorList>
            <consortium name="Plant Systems Biology data submission"/>
        </authorList>
    </citation>
    <scope>NUCLEOTIDE SEQUENCE</scope>
    <source>
        <strain evidence="15">D6</strain>
    </source>
</reference>
<dbReference type="SUPFAM" id="SSF54593">
    <property type="entry name" value="Glyoxalase/Bleomycin resistance protein/Dihydroxybiphenyl dioxygenase"/>
    <property type="match status" value="1"/>
</dbReference>
<feature type="domain" description="VOC" evidence="14">
    <location>
        <begin position="68"/>
        <end position="224"/>
    </location>
</feature>
<dbReference type="GO" id="GO:0004462">
    <property type="term" value="F:lactoylglutathione lyase activity"/>
    <property type="evidence" value="ECO:0007669"/>
    <property type="project" value="UniProtKB-EC"/>
</dbReference>
<dbReference type="Proteomes" id="UP001153069">
    <property type="component" value="Unassembled WGS sequence"/>
</dbReference>
<dbReference type="OrthoDB" id="16820at2759"/>
<dbReference type="PROSITE" id="PS51819">
    <property type="entry name" value="VOC"/>
    <property type="match status" value="1"/>
</dbReference>